<evidence type="ECO:0000313" key="4">
    <source>
        <dbReference type="Proteomes" id="UP000230304"/>
    </source>
</evidence>
<comment type="caution">
    <text evidence="3">The sequence shown here is derived from an EMBL/GenBank/DDBJ whole genome shotgun (WGS) entry which is preliminary data.</text>
</comment>
<dbReference type="InterPro" id="IPR007813">
    <property type="entry name" value="PilN"/>
</dbReference>
<dbReference type="Pfam" id="PF05137">
    <property type="entry name" value="PilN"/>
    <property type="match status" value="1"/>
</dbReference>
<dbReference type="AlphaFoldDB" id="A0A2M7D8A1"/>
<evidence type="ECO:0008006" key="5">
    <source>
        <dbReference type="Google" id="ProtNLM"/>
    </source>
</evidence>
<keyword evidence="2" id="KW-1133">Transmembrane helix</keyword>
<feature type="coiled-coil region" evidence="1">
    <location>
        <begin position="56"/>
        <end position="83"/>
    </location>
</feature>
<feature type="transmembrane region" description="Helical" evidence="2">
    <location>
        <begin position="21"/>
        <end position="47"/>
    </location>
</feature>
<protein>
    <recommendedName>
        <fullName evidence="5">Fimbrial assembly protein</fullName>
    </recommendedName>
</protein>
<dbReference type="PANTHER" id="PTHR40278">
    <property type="entry name" value="DNA UTILIZATION PROTEIN HOFN"/>
    <property type="match status" value="1"/>
</dbReference>
<keyword evidence="2" id="KW-0472">Membrane</keyword>
<evidence type="ECO:0000256" key="1">
    <source>
        <dbReference type="SAM" id="Coils"/>
    </source>
</evidence>
<sequence>MINLLPPKEKEEILQEENWKLLMILGTLLLFFLISLLLILFSIKIFVTGEVEAQKILFAEREKEFKNTQMQNLQNNLTAFNKKLSQLDSFYQNQSNSSEILEEISKTLPPGVYLNNLSIVPQGGKEGGFVCNLSGFSPDRQTLLDLKESLEKEKNFQEVYFPSSNWVKPADINFTISFKVKQ</sequence>
<organism evidence="3 4">
    <name type="scientific">Candidatus Nealsonbacteria bacterium CG02_land_8_20_14_3_00_40_11</name>
    <dbReference type="NCBI Taxonomy" id="1974700"/>
    <lineage>
        <taxon>Bacteria</taxon>
        <taxon>Candidatus Nealsoniibacteriota</taxon>
    </lineage>
</organism>
<proteinExistence type="predicted"/>
<name>A0A2M7D8A1_9BACT</name>
<dbReference type="InterPro" id="IPR052534">
    <property type="entry name" value="Extracell_DNA_Util/SecSys_Comp"/>
</dbReference>
<keyword evidence="1" id="KW-0175">Coiled coil</keyword>
<dbReference type="PANTHER" id="PTHR40278:SF1">
    <property type="entry name" value="DNA UTILIZATION PROTEIN HOFN"/>
    <property type="match status" value="1"/>
</dbReference>
<dbReference type="Proteomes" id="UP000230304">
    <property type="component" value="Unassembled WGS sequence"/>
</dbReference>
<reference evidence="4" key="1">
    <citation type="submission" date="2017-09" db="EMBL/GenBank/DDBJ databases">
        <title>Depth-based differentiation of microbial function through sediment-hosted aquifers and enrichment of novel symbionts in the deep terrestrial subsurface.</title>
        <authorList>
            <person name="Probst A.J."/>
            <person name="Ladd B."/>
            <person name="Jarett J.K."/>
            <person name="Geller-Mcgrath D.E."/>
            <person name="Sieber C.M.K."/>
            <person name="Emerson J.B."/>
            <person name="Anantharaman K."/>
            <person name="Thomas B.C."/>
            <person name="Malmstrom R."/>
            <person name="Stieglmeier M."/>
            <person name="Klingl A."/>
            <person name="Woyke T."/>
            <person name="Ryan C.M."/>
            <person name="Banfield J.F."/>
        </authorList>
    </citation>
    <scope>NUCLEOTIDE SEQUENCE [LARGE SCALE GENOMIC DNA]</scope>
</reference>
<keyword evidence="2" id="KW-0812">Transmembrane</keyword>
<dbReference type="EMBL" id="PEUA01000020">
    <property type="protein sequence ID" value="PIV43233.1"/>
    <property type="molecule type" value="Genomic_DNA"/>
</dbReference>
<accession>A0A2M7D8A1</accession>
<evidence type="ECO:0000313" key="3">
    <source>
        <dbReference type="EMBL" id="PIV43233.1"/>
    </source>
</evidence>
<gene>
    <name evidence="3" type="ORF">COS26_00930</name>
</gene>
<evidence type="ECO:0000256" key="2">
    <source>
        <dbReference type="SAM" id="Phobius"/>
    </source>
</evidence>